<evidence type="ECO:0000313" key="3">
    <source>
        <dbReference type="Proteomes" id="UP000056750"/>
    </source>
</evidence>
<keyword evidence="3" id="KW-1185">Reference proteome</keyword>
<dbReference type="Proteomes" id="UP001170717">
    <property type="component" value="Unassembled WGS sequence"/>
</dbReference>
<dbReference type="EMBL" id="CP013926">
    <property type="protein sequence ID" value="AMJ74647.1"/>
    <property type="molecule type" value="Genomic_DNA"/>
</dbReference>
<proteinExistence type="predicted"/>
<dbReference type="GeneID" id="83258517"/>
<sequence length="102" mass="11355">MNNEEETTKFLEACTTQLVSLYNASKEGKNVDADKYRVQGFMHAGELLGVISKGEGQALIADLHLQVFGETIDERAKRKSKLEALKASDPDAYIEIPAIERR</sequence>
<name>A0AAW7YXC2_9ALTE</name>
<gene>
    <name evidence="1" type="ORF">AVL57_12175</name>
    <name evidence="2" type="ORF">Q4527_06530</name>
</gene>
<dbReference type="Proteomes" id="UP000056750">
    <property type="component" value="Chromosome"/>
</dbReference>
<dbReference type="KEGG" id="asq:AVL57_12175"/>
<organism evidence="2 4">
    <name type="scientific">Alteromonas stellipolaris</name>
    <dbReference type="NCBI Taxonomy" id="233316"/>
    <lineage>
        <taxon>Bacteria</taxon>
        <taxon>Pseudomonadati</taxon>
        <taxon>Pseudomonadota</taxon>
        <taxon>Gammaproteobacteria</taxon>
        <taxon>Alteromonadales</taxon>
        <taxon>Alteromonadaceae</taxon>
        <taxon>Alteromonas/Salinimonas group</taxon>
        <taxon>Alteromonas</taxon>
    </lineage>
</organism>
<reference evidence="1 3" key="1">
    <citation type="submission" date="2015-12" db="EMBL/GenBank/DDBJ databases">
        <title>Intraspecies pangenome expansion in the marine bacterium Alteromonas.</title>
        <authorList>
            <person name="Lopez-Perez M."/>
            <person name="Rodriguez-Valera F."/>
        </authorList>
    </citation>
    <scope>NUCLEOTIDE SEQUENCE [LARGE SCALE GENOMIC DNA]</scope>
    <source>
        <strain evidence="1 3">LMG 21861</strain>
    </source>
</reference>
<accession>A0AAW7YXC2</accession>
<evidence type="ECO:0000313" key="4">
    <source>
        <dbReference type="Proteomes" id="UP001170717"/>
    </source>
</evidence>
<reference evidence="2" key="2">
    <citation type="submission" date="2023-07" db="EMBL/GenBank/DDBJ databases">
        <title>Genome content predicts the carbon catabolic preferences of heterotrophic bacteria.</title>
        <authorList>
            <person name="Gralka M."/>
        </authorList>
    </citation>
    <scope>NUCLEOTIDE SEQUENCE</scope>
    <source>
        <strain evidence="2">F2M12</strain>
    </source>
</reference>
<evidence type="ECO:0000313" key="2">
    <source>
        <dbReference type="EMBL" id="MDO6577039.1"/>
    </source>
</evidence>
<dbReference type="RefSeq" id="WP_057791435.1">
    <property type="nucleotide sequence ID" value="NZ_CP013926.1"/>
</dbReference>
<dbReference type="AlphaFoldDB" id="A0AAW7YXC2"/>
<dbReference type="EMBL" id="JAUOQI010000004">
    <property type="protein sequence ID" value="MDO6577039.1"/>
    <property type="molecule type" value="Genomic_DNA"/>
</dbReference>
<protein>
    <submittedName>
        <fullName evidence="2">Uncharacterized protein</fullName>
    </submittedName>
</protein>
<evidence type="ECO:0000313" key="1">
    <source>
        <dbReference type="EMBL" id="AMJ74647.1"/>
    </source>
</evidence>